<evidence type="ECO:0000256" key="6">
    <source>
        <dbReference type="ARBA" id="ARBA00022927"/>
    </source>
</evidence>
<keyword evidence="6" id="KW-0653">Protein transport</keyword>
<keyword evidence="4" id="KW-0997">Cell inner membrane</keyword>
<evidence type="ECO:0000256" key="4">
    <source>
        <dbReference type="ARBA" id="ARBA00022519"/>
    </source>
</evidence>
<keyword evidence="8" id="KW-0472">Membrane</keyword>
<evidence type="ECO:0000256" key="5">
    <source>
        <dbReference type="ARBA" id="ARBA00022692"/>
    </source>
</evidence>
<dbReference type="InterPro" id="IPR024961">
    <property type="entry name" value="T2SS_GspC_N"/>
</dbReference>
<feature type="domain" description="Type II secretion system protein GspC N-terminal" evidence="10">
    <location>
        <begin position="69"/>
        <end position="130"/>
    </location>
</feature>
<evidence type="ECO:0000256" key="2">
    <source>
        <dbReference type="ARBA" id="ARBA00022448"/>
    </source>
</evidence>
<dbReference type="GO" id="GO:0015031">
    <property type="term" value="P:protein transport"/>
    <property type="evidence" value="ECO:0007669"/>
    <property type="project" value="UniProtKB-KW"/>
</dbReference>
<accession>A0A0J6G4E3</accession>
<protein>
    <submittedName>
        <fullName evidence="11">Type IV pilus biogenesis</fullName>
    </submittedName>
</protein>
<gene>
    <name evidence="11" type="ORF">SAMN04489800_0496</name>
</gene>
<dbReference type="EMBL" id="FNUD01000002">
    <property type="protein sequence ID" value="SEE32329.1"/>
    <property type="molecule type" value="Genomic_DNA"/>
</dbReference>
<dbReference type="GO" id="GO:0005886">
    <property type="term" value="C:plasma membrane"/>
    <property type="evidence" value="ECO:0007669"/>
    <property type="project" value="UniProtKB-SubCell"/>
</dbReference>
<dbReference type="PATRIC" id="fig|882211.3.peg.2710"/>
<dbReference type="AlphaFoldDB" id="A0A0J6G4E3"/>
<dbReference type="Pfam" id="PF11356">
    <property type="entry name" value="T2SSC"/>
    <property type="match status" value="1"/>
</dbReference>
<proteinExistence type="predicted"/>
<keyword evidence="5" id="KW-0812">Transmembrane</keyword>
<name>A0A0J6G4E3_PSEDM</name>
<evidence type="ECO:0000256" key="8">
    <source>
        <dbReference type="ARBA" id="ARBA00023136"/>
    </source>
</evidence>
<dbReference type="Gene3D" id="2.30.30.830">
    <property type="match status" value="1"/>
</dbReference>
<reference evidence="11" key="1">
    <citation type="submission" date="2016-10" db="EMBL/GenBank/DDBJ databases">
        <authorList>
            <person name="Varghese N."/>
            <person name="Submissions S."/>
        </authorList>
    </citation>
    <scope>NUCLEOTIDE SEQUENCE [LARGE SCALE GENOMIC DNA]</scope>
    <source>
        <strain evidence="11">LMG 25555</strain>
    </source>
</reference>
<organism evidence="11 12">
    <name type="scientific">Pseudomonas deceptionensis</name>
    <dbReference type="NCBI Taxonomy" id="882211"/>
    <lineage>
        <taxon>Bacteria</taxon>
        <taxon>Pseudomonadati</taxon>
        <taxon>Pseudomonadota</taxon>
        <taxon>Gammaproteobacteria</taxon>
        <taxon>Pseudomonadales</taxon>
        <taxon>Pseudomonadaceae</taxon>
        <taxon>Pseudomonas</taxon>
    </lineage>
</organism>
<sequence>MGCALLALPLGYGSYLAWQEQQYRDALSSVRVLAPISALVAPAPEPFKPEAIATVLGLNAQNTWVQSAEALQLRASFVSTQGPSQALLAGAQSSRFYSVGDQLPGGSVLRRVEVGHVVLWRNGREERLSLKPASRHVLPARAGGPEPQATSVHLRPLVDQP</sequence>
<comment type="caution">
    <text evidence="11">The sequence shown here is derived from an EMBL/GenBank/DDBJ whole genome shotgun (WGS) entry which is preliminary data.</text>
</comment>
<keyword evidence="2" id="KW-0813">Transport</keyword>
<keyword evidence="7" id="KW-1133">Transmembrane helix</keyword>
<keyword evidence="12" id="KW-1185">Reference proteome</keyword>
<keyword evidence="3" id="KW-1003">Cell membrane</keyword>
<comment type="subcellular location">
    <subcellularLocation>
        <location evidence="1">Cell inner membrane</location>
    </subcellularLocation>
</comment>
<evidence type="ECO:0000313" key="11">
    <source>
        <dbReference type="EMBL" id="SEE32329.1"/>
    </source>
</evidence>
<dbReference type="Proteomes" id="UP000183613">
    <property type="component" value="Unassembled WGS sequence"/>
</dbReference>
<dbReference type="OrthoDB" id="6897895at2"/>
<evidence type="ECO:0000313" key="12">
    <source>
        <dbReference type="Proteomes" id="UP000183613"/>
    </source>
</evidence>
<evidence type="ECO:0000256" key="7">
    <source>
        <dbReference type="ARBA" id="ARBA00022989"/>
    </source>
</evidence>
<evidence type="ECO:0000259" key="10">
    <source>
        <dbReference type="Pfam" id="PF11356"/>
    </source>
</evidence>
<evidence type="ECO:0000256" key="3">
    <source>
        <dbReference type="ARBA" id="ARBA00022475"/>
    </source>
</evidence>
<feature type="region of interest" description="Disordered" evidence="9">
    <location>
        <begin position="138"/>
        <end position="161"/>
    </location>
</feature>
<evidence type="ECO:0000256" key="9">
    <source>
        <dbReference type="SAM" id="MobiDB-lite"/>
    </source>
</evidence>
<evidence type="ECO:0000256" key="1">
    <source>
        <dbReference type="ARBA" id="ARBA00004533"/>
    </source>
</evidence>